<gene>
    <name evidence="2" type="ORF">AVDCRST_MAG88-1637</name>
</gene>
<name>A0A6J4V286_9BACT</name>
<feature type="region of interest" description="Disordered" evidence="1">
    <location>
        <begin position="1"/>
        <end position="147"/>
    </location>
</feature>
<proteinExistence type="predicted"/>
<feature type="compositionally biased region" description="Basic residues" evidence="1">
    <location>
        <begin position="51"/>
        <end position="88"/>
    </location>
</feature>
<dbReference type="AlphaFoldDB" id="A0A6J4V286"/>
<feature type="compositionally biased region" description="Basic and acidic residues" evidence="1">
    <location>
        <begin position="1"/>
        <end position="27"/>
    </location>
</feature>
<evidence type="ECO:0000256" key="1">
    <source>
        <dbReference type="SAM" id="MobiDB-lite"/>
    </source>
</evidence>
<accession>A0A6J4V286</accession>
<feature type="compositionally biased region" description="Basic residues" evidence="1">
    <location>
        <begin position="130"/>
        <end position="147"/>
    </location>
</feature>
<feature type="non-terminal residue" evidence="2">
    <location>
        <position position="147"/>
    </location>
</feature>
<organism evidence="2">
    <name type="scientific">uncultured Thermomicrobiales bacterium</name>
    <dbReference type="NCBI Taxonomy" id="1645740"/>
    <lineage>
        <taxon>Bacteria</taxon>
        <taxon>Pseudomonadati</taxon>
        <taxon>Thermomicrobiota</taxon>
        <taxon>Thermomicrobia</taxon>
        <taxon>Thermomicrobiales</taxon>
        <taxon>environmental samples</taxon>
    </lineage>
</organism>
<protein>
    <submittedName>
        <fullName evidence="2">Uncharacterized protein</fullName>
    </submittedName>
</protein>
<dbReference type="EMBL" id="CADCWM010000479">
    <property type="protein sequence ID" value="CAA9562834.1"/>
    <property type="molecule type" value="Genomic_DNA"/>
</dbReference>
<feature type="non-terminal residue" evidence="2">
    <location>
        <position position="1"/>
    </location>
</feature>
<reference evidence="2" key="1">
    <citation type="submission" date="2020-02" db="EMBL/GenBank/DDBJ databases">
        <authorList>
            <person name="Meier V. D."/>
        </authorList>
    </citation>
    <scope>NUCLEOTIDE SEQUENCE</scope>
    <source>
        <strain evidence="2">AVDCRST_MAG88</strain>
    </source>
</reference>
<feature type="compositionally biased region" description="Basic and acidic residues" evidence="1">
    <location>
        <begin position="37"/>
        <end position="46"/>
    </location>
</feature>
<evidence type="ECO:0000313" key="2">
    <source>
        <dbReference type="EMBL" id="CAA9562834.1"/>
    </source>
</evidence>
<sequence length="147" mass="16233">GDYGRPGRGDRDRRAAAWRADPGEPARGRAPGRHPLRGGDERHRQCDQGAHPHRHDQRLPAARRVHRPARPPRGGPVRRRHRRLRAPHPHLALGQPVPLPRRAPGGGLRDPGPLRNLDPPPVGVAPGAPHGRRHSYPASRPRRIGVV</sequence>